<keyword evidence="10" id="KW-0028">Amino-acid biosynthesis</keyword>
<dbReference type="NCBIfam" id="NF005209">
    <property type="entry name" value="PRK06680.1"/>
    <property type="match status" value="1"/>
</dbReference>
<keyword evidence="14" id="KW-0808">Transferase</keyword>
<evidence type="ECO:0000256" key="4">
    <source>
        <dbReference type="ARBA" id="ARBA00004931"/>
    </source>
</evidence>
<protein>
    <recommendedName>
        <fullName evidence="8">Probable branched-chain-amino-acid aminotransferase</fullName>
        <ecNumber evidence="7">2.6.1.42</ecNumber>
    </recommendedName>
</protein>
<sequence length="287" mass="31604">MGRVIYLNGQFVKPDAARISVFDRGFLFGDGIYEVSAVIDGQLIDNDLHLARLNRSVQAIDIALPLPLAELRQAQIALIDKNQLREGVVYIQITRGEAERDFVAPSAITPNLVMFTQAKDLTNNAAIRDGVRVDVAPDTRWARRDIKTIMLLAQVLAKKTAREQGYHEVWLEQDGFVTEGASSTAFILSKDNVLITRPNSQAILPGCTRRAVLEIAAENNLRIEERLFTIDEAKAASEAFLTSASSFVTPVIGIKADTIADGRPGPVTRRLQEVYLKLARSPVKPGL</sequence>
<comment type="function">
    <text evidence="2">Acts on leucine, isoleucine and valine.</text>
</comment>
<evidence type="ECO:0000256" key="9">
    <source>
        <dbReference type="ARBA" id="ARBA00022898"/>
    </source>
</evidence>
<evidence type="ECO:0000256" key="2">
    <source>
        <dbReference type="ARBA" id="ARBA00003109"/>
    </source>
</evidence>
<evidence type="ECO:0000256" key="5">
    <source>
        <dbReference type="ARBA" id="ARBA00005072"/>
    </source>
</evidence>
<organism evidence="14 15">
    <name type="scientific">Ochrobactrum quorumnocens</name>
    <dbReference type="NCBI Taxonomy" id="271865"/>
    <lineage>
        <taxon>Bacteria</taxon>
        <taxon>Pseudomonadati</taxon>
        <taxon>Pseudomonadota</taxon>
        <taxon>Alphaproteobacteria</taxon>
        <taxon>Hyphomicrobiales</taxon>
        <taxon>Brucellaceae</taxon>
        <taxon>Brucella/Ochrobactrum group</taxon>
        <taxon>Ochrobactrum</taxon>
    </lineage>
</organism>
<evidence type="ECO:0000256" key="10">
    <source>
        <dbReference type="ARBA" id="ARBA00023304"/>
    </source>
</evidence>
<evidence type="ECO:0000256" key="12">
    <source>
        <dbReference type="ARBA" id="ARBA00048798"/>
    </source>
</evidence>
<comment type="catalytic activity">
    <reaction evidence="11">
        <text>L-valine + 2-oxoglutarate = 3-methyl-2-oxobutanoate + L-glutamate</text>
        <dbReference type="Rhea" id="RHEA:24813"/>
        <dbReference type="ChEBI" id="CHEBI:11851"/>
        <dbReference type="ChEBI" id="CHEBI:16810"/>
        <dbReference type="ChEBI" id="CHEBI:29985"/>
        <dbReference type="ChEBI" id="CHEBI:57762"/>
        <dbReference type="EC" id="2.6.1.42"/>
    </reaction>
</comment>
<dbReference type="RefSeq" id="WP_151094248.1">
    <property type="nucleotide sequence ID" value="NZ_VYXQ01000013.1"/>
</dbReference>
<comment type="similarity">
    <text evidence="6">Belongs to the class-IV pyridoxal-phosphate-dependent aminotransferase family.</text>
</comment>
<keyword evidence="14" id="KW-0032">Aminotransferase</keyword>
<comment type="pathway">
    <text evidence="3">Amino-acid biosynthesis; L-isoleucine biosynthesis; L-isoleucine from 2-oxobutanoate: step 4/4.</text>
</comment>
<keyword evidence="15" id="KW-1185">Reference proteome</keyword>
<dbReference type="Gene3D" id="3.20.10.10">
    <property type="entry name" value="D-amino Acid Aminotransferase, subunit A, domain 2"/>
    <property type="match status" value="1"/>
</dbReference>
<dbReference type="Gene3D" id="3.30.470.10">
    <property type="match status" value="1"/>
</dbReference>
<evidence type="ECO:0000313" key="15">
    <source>
        <dbReference type="Proteomes" id="UP000327108"/>
    </source>
</evidence>
<evidence type="ECO:0000256" key="8">
    <source>
        <dbReference type="ARBA" id="ARBA00014472"/>
    </source>
</evidence>
<dbReference type="InterPro" id="IPR050571">
    <property type="entry name" value="Class-IV_PLP-Dep_Aminotrnsfr"/>
</dbReference>
<gene>
    <name evidence="14" type="ORF">F3W84_14595</name>
</gene>
<dbReference type="InterPro" id="IPR001544">
    <property type="entry name" value="Aminotrans_IV"/>
</dbReference>
<dbReference type="SUPFAM" id="SSF56752">
    <property type="entry name" value="D-aminoacid aminotransferase-like PLP-dependent enzymes"/>
    <property type="match status" value="1"/>
</dbReference>
<dbReference type="GO" id="GO:0008652">
    <property type="term" value="P:amino acid biosynthetic process"/>
    <property type="evidence" value="ECO:0007669"/>
    <property type="project" value="UniProtKB-ARBA"/>
</dbReference>
<name>A0A5N1K1J4_9HYPH</name>
<dbReference type="InterPro" id="IPR043132">
    <property type="entry name" value="BCAT-like_C"/>
</dbReference>
<evidence type="ECO:0000256" key="7">
    <source>
        <dbReference type="ARBA" id="ARBA00013053"/>
    </source>
</evidence>
<keyword evidence="9" id="KW-0663">Pyridoxal phosphate</keyword>
<dbReference type="CDD" id="cd01558">
    <property type="entry name" value="D-AAT_like"/>
    <property type="match status" value="1"/>
</dbReference>
<dbReference type="Pfam" id="PF01063">
    <property type="entry name" value="Aminotran_4"/>
    <property type="match status" value="1"/>
</dbReference>
<dbReference type="GO" id="GO:0052654">
    <property type="term" value="F:L-leucine-2-oxoglutarate transaminase activity"/>
    <property type="evidence" value="ECO:0007669"/>
    <property type="project" value="RHEA"/>
</dbReference>
<dbReference type="PANTHER" id="PTHR42743">
    <property type="entry name" value="AMINO-ACID AMINOTRANSFERASE"/>
    <property type="match status" value="1"/>
</dbReference>
<reference evidence="14 15" key="1">
    <citation type="submission" date="2019-09" db="EMBL/GenBank/DDBJ databases">
        <title>Biological control of the noxious weed angled onion (Allium triquetrum) thwarted by endophytic bacteria in Victoria, Australia.</title>
        <authorList>
            <person name="Tehranchian P."/>
            <person name="Adair R.J."/>
            <person name="Van T.H."/>
            <person name="Morrison P.D."/>
            <person name="Williams H."/>
            <person name="Lawrie A.C."/>
        </authorList>
    </citation>
    <scope>NUCLEOTIDE SEQUENCE [LARGE SCALE GENOMIC DNA]</scope>
    <source>
        <strain evidence="14 15">RPTAtOch1</strain>
    </source>
</reference>
<comment type="cofactor">
    <cofactor evidence="1">
        <name>pyridoxal 5'-phosphate</name>
        <dbReference type="ChEBI" id="CHEBI:597326"/>
    </cofactor>
</comment>
<evidence type="ECO:0000256" key="3">
    <source>
        <dbReference type="ARBA" id="ARBA00004824"/>
    </source>
</evidence>
<evidence type="ECO:0000256" key="6">
    <source>
        <dbReference type="ARBA" id="ARBA00009320"/>
    </source>
</evidence>
<dbReference type="Proteomes" id="UP000327108">
    <property type="component" value="Unassembled WGS sequence"/>
</dbReference>
<evidence type="ECO:0000313" key="14">
    <source>
        <dbReference type="EMBL" id="KAA9367335.1"/>
    </source>
</evidence>
<dbReference type="GO" id="GO:0052656">
    <property type="term" value="F:L-isoleucine-2-oxoglutarate transaminase activity"/>
    <property type="evidence" value="ECO:0007669"/>
    <property type="project" value="RHEA"/>
</dbReference>
<evidence type="ECO:0000256" key="11">
    <source>
        <dbReference type="ARBA" id="ARBA00048212"/>
    </source>
</evidence>
<dbReference type="PANTHER" id="PTHR42743:SF11">
    <property type="entry name" value="AMINODEOXYCHORISMATE LYASE"/>
    <property type="match status" value="1"/>
</dbReference>
<comment type="pathway">
    <text evidence="4">Amino-acid biosynthesis; L-valine biosynthesis; L-valine from pyruvate: step 4/4.</text>
</comment>
<comment type="catalytic activity">
    <reaction evidence="12">
        <text>L-isoleucine + 2-oxoglutarate = (S)-3-methyl-2-oxopentanoate + L-glutamate</text>
        <dbReference type="Rhea" id="RHEA:24801"/>
        <dbReference type="ChEBI" id="CHEBI:16810"/>
        <dbReference type="ChEBI" id="CHEBI:29985"/>
        <dbReference type="ChEBI" id="CHEBI:35146"/>
        <dbReference type="ChEBI" id="CHEBI:58045"/>
        <dbReference type="EC" id="2.6.1.42"/>
    </reaction>
</comment>
<accession>A0A5N1K1J4</accession>
<proteinExistence type="inferred from homology"/>
<dbReference type="GO" id="GO:0009082">
    <property type="term" value="P:branched-chain amino acid biosynthetic process"/>
    <property type="evidence" value="ECO:0007669"/>
    <property type="project" value="UniProtKB-KW"/>
</dbReference>
<dbReference type="AlphaFoldDB" id="A0A5N1K1J4"/>
<evidence type="ECO:0000256" key="13">
    <source>
        <dbReference type="ARBA" id="ARBA00049229"/>
    </source>
</evidence>
<comment type="pathway">
    <text evidence="5">Amino-acid biosynthesis; L-leucine biosynthesis; L-leucine from 3-methyl-2-oxobutanoate: step 4/4.</text>
</comment>
<keyword evidence="10" id="KW-0100">Branched-chain amino acid biosynthesis</keyword>
<dbReference type="EC" id="2.6.1.42" evidence="7"/>
<dbReference type="GO" id="GO:0052655">
    <property type="term" value="F:L-valine-2-oxoglutarate transaminase activity"/>
    <property type="evidence" value="ECO:0007669"/>
    <property type="project" value="RHEA"/>
</dbReference>
<dbReference type="InterPro" id="IPR043131">
    <property type="entry name" value="BCAT-like_N"/>
</dbReference>
<comment type="caution">
    <text evidence="14">The sequence shown here is derived from an EMBL/GenBank/DDBJ whole genome shotgun (WGS) entry which is preliminary data.</text>
</comment>
<dbReference type="InterPro" id="IPR036038">
    <property type="entry name" value="Aminotransferase-like"/>
</dbReference>
<dbReference type="GO" id="GO:0005829">
    <property type="term" value="C:cytosol"/>
    <property type="evidence" value="ECO:0007669"/>
    <property type="project" value="TreeGrafter"/>
</dbReference>
<dbReference type="FunFam" id="3.20.10.10:FF:000002">
    <property type="entry name" value="D-alanine aminotransferase"/>
    <property type="match status" value="1"/>
</dbReference>
<dbReference type="EMBL" id="VYXQ01000013">
    <property type="protein sequence ID" value="KAA9367335.1"/>
    <property type="molecule type" value="Genomic_DNA"/>
</dbReference>
<evidence type="ECO:0000256" key="1">
    <source>
        <dbReference type="ARBA" id="ARBA00001933"/>
    </source>
</evidence>
<comment type="catalytic activity">
    <reaction evidence="13">
        <text>L-leucine + 2-oxoglutarate = 4-methyl-2-oxopentanoate + L-glutamate</text>
        <dbReference type="Rhea" id="RHEA:18321"/>
        <dbReference type="ChEBI" id="CHEBI:16810"/>
        <dbReference type="ChEBI" id="CHEBI:17865"/>
        <dbReference type="ChEBI" id="CHEBI:29985"/>
        <dbReference type="ChEBI" id="CHEBI:57427"/>
        <dbReference type="EC" id="2.6.1.42"/>
    </reaction>
</comment>